<dbReference type="PANTHER" id="PTHR32419:SF6">
    <property type="entry name" value="GLUTATHIONE S-TRANSFERASE OMEGA-LIKE 1-RELATED"/>
    <property type="match status" value="1"/>
</dbReference>
<dbReference type="Gene3D" id="1.20.1050.10">
    <property type="match status" value="1"/>
</dbReference>
<dbReference type="Pfam" id="PF13409">
    <property type="entry name" value="GST_N_2"/>
    <property type="match status" value="1"/>
</dbReference>
<evidence type="ECO:0000313" key="3">
    <source>
        <dbReference type="Proteomes" id="UP001143480"/>
    </source>
</evidence>
<dbReference type="SUPFAM" id="SSF52833">
    <property type="entry name" value="Thioredoxin-like"/>
    <property type="match status" value="1"/>
</dbReference>
<accession>A0A9W6KDK6</accession>
<dbReference type="SUPFAM" id="SSF47616">
    <property type="entry name" value="GST C-terminal domain-like"/>
    <property type="match status" value="1"/>
</dbReference>
<gene>
    <name evidence="2" type="ORF">GCM10017581_010530</name>
</gene>
<dbReference type="GO" id="GO:0004364">
    <property type="term" value="F:glutathione transferase activity"/>
    <property type="evidence" value="ECO:0007669"/>
    <property type="project" value="InterPro"/>
</dbReference>
<dbReference type="GO" id="GO:0005737">
    <property type="term" value="C:cytoplasm"/>
    <property type="evidence" value="ECO:0007669"/>
    <property type="project" value="TreeGrafter"/>
</dbReference>
<protein>
    <recommendedName>
        <fullName evidence="1">GST N-terminal domain-containing protein</fullName>
    </recommendedName>
</protein>
<dbReference type="PANTHER" id="PTHR32419">
    <property type="entry name" value="GLUTATHIONYL-HYDROQUINONE REDUCTASE"/>
    <property type="match status" value="1"/>
</dbReference>
<name>A0A9W6KDK6_9ACTN</name>
<dbReference type="InterPro" id="IPR016639">
    <property type="entry name" value="GST_Omega/GSH"/>
</dbReference>
<dbReference type="InterPro" id="IPR036249">
    <property type="entry name" value="Thioredoxin-like_sf"/>
</dbReference>
<comment type="caution">
    <text evidence="2">The sequence shown here is derived from an EMBL/GenBank/DDBJ whole genome shotgun (WGS) entry which is preliminary data.</text>
</comment>
<evidence type="ECO:0000259" key="1">
    <source>
        <dbReference type="Pfam" id="PF13409"/>
    </source>
</evidence>
<dbReference type="InterPro" id="IPR036282">
    <property type="entry name" value="Glutathione-S-Trfase_C_sf"/>
</dbReference>
<reference evidence="2" key="2">
    <citation type="submission" date="2023-01" db="EMBL/GenBank/DDBJ databases">
        <authorList>
            <person name="Sun Q."/>
            <person name="Evtushenko L."/>
        </authorList>
    </citation>
    <scope>NUCLEOTIDE SEQUENCE</scope>
    <source>
        <strain evidence="2">VKM Ac-1321</strain>
    </source>
</reference>
<organism evidence="2 3">
    <name type="scientific">Dactylosporangium matsuzakiense</name>
    <dbReference type="NCBI Taxonomy" id="53360"/>
    <lineage>
        <taxon>Bacteria</taxon>
        <taxon>Bacillati</taxon>
        <taxon>Actinomycetota</taxon>
        <taxon>Actinomycetes</taxon>
        <taxon>Micromonosporales</taxon>
        <taxon>Micromonosporaceae</taxon>
        <taxon>Dactylosporangium</taxon>
    </lineage>
</organism>
<feature type="domain" description="GST N-terminal" evidence="1">
    <location>
        <begin position="52"/>
        <end position="133"/>
    </location>
</feature>
<dbReference type="AlphaFoldDB" id="A0A9W6KDK6"/>
<sequence length="246" mass="27469">MTTLPRSSRLASPVDTDAYGEYRIPNPDPLYRFTGRIEHGVAGRYHLYAGWFCPWSHRATLALELAGLHDAVSVSYVDNARDGRGWAFRERYGPDPVNGFTLLRQAYERTEPGFDGHISVPTLWDRATGTVLSNDYRTIGIDFATRFRDVATPVVDTYPDRLRDEIEALTGWLAPGVALAPRLADFDERLAGRAYLVGATVTEADIRLYVALIRHGGLAGWPNLQAYARHLYTIPAFHATTEVFAV</sequence>
<dbReference type="RefSeq" id="WP_271188968.1">
    <property type="nucleotide sequence ID" value="NZ_BSFP01000003.1"/>
</dbReference>
<dbReference type="EMBL" id="BSFP01000003">
    <property type="protein sequence ID" value="GLK99312.1"/>
    <property type="molecule type" value="Genomic_DNA"/>
</dbReference>
<dbReference type="Gene3D" id="3.40.30.10">
    <property type="entry name" value="Glutaredoxin"/>
    <property type="match status" value="1"/>
</dbReference>
<dbReference type="Proteomes" id="UP001143480">
    <property type="component" value="Unassembled WGS sequence"/>
</dbReference>
<reference evidence="2" key="1">
    <citation type="journal article" date="2014" name="Int. J. Syst. Evol. Microbiol.">
        <title>Complete genome sequence of Corynebacterium casei LMG S-19264T (=DSM 44701T), isolated from a smear-ripened cheese.</title>
        <authorList>
            <consortium name="US DOE Joint Genome Institute (JGI-PGF)"/>
            <person name="Walter F."/>
            <person name="Albersmeier A."/>
            <person name="Kalinowski J."/>
            <person name="Ruckert C."/>
        </authorList>
    </citation>
    <scope>NUCLEOTIDE SEQUENCE</scope>
    <source>
        <strain evidence="2">VKM Ac-1321</strain>
    </source>
</reference>
<keyword evidence="3" id="KW-1185">Reference proteome</keyword>
<evidence type="ECO:0000313" key="2">
    <source>
        <dbReference type="EMBL" id="GLK99312.1"/>
    </source>
</evidence>
<proteinExistence type="predicted"/>
<dbReference type="InterPro" id="IPR004045">
    <property type="entry name" value="Glutathione_S-Trfase_N"/>
</dbReference>